<organism evidence="1 2">
    <name type="scientific">Racocetra persica</name>
    <dbReference type="NCBI Taxonomy" id="160502"/>
    <lineage>
        <taxon>Eukaryota</taxon>
        <taxon>Fungi</taxon>
        <taxon>Fungi incertae sedis</taxon>
        <taxon>Mucoromycota</taxon>
        <taxon>Glomeromycotina</taxon>
        <taxon>Glomeromycetes</taxon>
        <taxon>Diversisporales</taxon>
        <taxon>Gigasporaceae</taxon>
        <taxon>Racocetra</taxon>
    </lineage>
</organism>
<comment type="caution">
    <text evidence="1">The sequence shown here is derived from an EMBL/GenBank/DDBJ whole genome shotgun (WGS) entry which is preliminary data.</text>
</comment>
<gene>
    <name evidence="1" type="ORF">RPERSI_LOCUS10294</name>
</gene>
<reference evidence="1" key="1">
    <citation type="submission" date="2021-06" db="EMBL/GenBank/DDBJ databases">
        <authorList>
            <person name="Kallberg Y."/>
            <person name="Tangrot J."/>
            <person name="Rosling A."/>
        </authorList>
    </citation>
    <scope>NUCLEOTIDE SEQUENCE</scope>
    <source>
        <strain evidence="1">MA461A</strain>
    </source>
</reference>
<keyword evidence="2" id="KW-1185">Reference proteome</keyword>
<name>A0ACA9PG98_9GLOM</name>
<accession>A0ACA9PG98</accession>
<protein>
    <submittedName>
        <fullName evidence="1">24699_t:CDS:1</fullName>
    </submittedName>
</protein>
<proteinExistence type="predicted"/>
<dbReference type="Proteomes" id="UP000789920">
    <property type="component" value="Unassembled WGS sequence"/>
</dbReference>
<sequence length="184" mass="20922">SRSFMAATFKYAKYTRVNLDHFNYQNKLEFMLFGISLLDMGYTTIHGHPIQGEGCKVVVNDQYHMQRSGSDNATISRIDLIVVKKIIGYVLIFLLTWTPSVVFFITQMFQYENIWIYTATVISINLGGLGNAILYISYESWKNRYDNGNISIKSNSSAVSESSQESHPQTTQKQSRTTSSNNSL</sequence>
<evidence type="ECO:0000313" key="2">
    <source>
        <dbReference type="Proteomes" id="UP000789920"/>
    </source>
</evidence>
<evidence type="ECO:0000313" key="1">
    <source>
        <dbReference type="EMBL" id="CAG8707050.1"/>
    </source>
</evidence>
<dbReference type="EMBL" id="CAJVQC010020283">
    <property type="protein sequence ID" value="CAG8707050.1"/>
    <property type="molecule type" value="Genomic_DNA"/>
</dbReference>
<feature type="non-terminal residue" evidence="1">
    <location>
        <position position="1"/>
    </location>
</feature>